<dbReference type="InterPro" id="IPR000868">
    <property type="entry name" value="Isochorismatase-like_dom"/>
</dbReference>
<organism evidence="11 12">
    <name type="scientific">Xanthobacter tagetidis</name>
    <dbReference type="NCBI Taxonomy" id="60216"/>
    <lineage>
        <taxon>Bacteria</taxon>
        <taxon>Pseudomonadati</taxon>
        <taxon>Pseudomonadota</taxon>
        <taxon>Alphaproteobacteria</taxon>
        <taxon>Hyphomicrobiales</taxon>
        <taxon>Xanthobacteraceae</taxon>
        <taxon>Xanthobacter</taxon>
    </lineage>
</organism>
<comment type="caution">
    <text evidence="11">The sequence shown here is derived from an EMBL/GenBank/DDBJ whole genome shotgun (WGS) entry which is preliminary data.</text>
</comment>
<feature type="domain" description="Isochorismatase-like" evidence="10">
    <location>
        <begin position="89"/>
        <end position="283"/>
    </location>
</feature>
<feature type="region of interest" description="Disordered" evidence="9">
    <location>
        <begin position="1"/>
        <end position="29"/>
    </location>
</feature>
<evidence type="ECO:0000256" key="9">
    <source>
        <dbReference type="SAM" id="MobiDB-lite"/>
    </source>
</evidence>
<evidence type="ECO:0000313" key="12">
    <source>
        <dbReference type="Proteomes" id="UP000269692"/>
    </source>
</evidence>
<evidence type="ECO:0000256" key="1">
    <source>
        <dbReference type="ARBA" id="ARBA00006336"/>
    </source>
</evidence>
<evidence type="ECO:0000256" key="8">
    <source>
        <dbReference type="ARBA" id="ARBA00072277"/>
    </source>
</evidence>
<dbReference type="AlphaFoldDB" id="A0A3L7AKN9"/>
<keyword evidence="4 11" id="KW-0378">Hydrolase</keyword>
<dbReference type="PANTHER" id="PTHR11080">
    <property type="entry name" value="PYRAZINAMIDASE/NICOTINAMIDASE"/>
    <property type="match status" value="1"/>
</dbReference>
<gene>
    <name evidence="11" type="ORF">D9R14_07240</name>
</gene>
<dbReference type="CDD" id="cd01011">
    <property type="entry name" value="nicotinamidase"/>
    <property type="match status" value="1"/>
</dbReference>
<proteinExistence type="inferred from homology"/>
<sequence>MFLLAGRPAGPFRRPLGIPTGPSRGDPPAPFTKLGFVAKTTIEGAYRGGHLAPQGVHCAASALFHIAARRTFMTDRHPRGRAPGSDPRSVLVVVDLQVDFLPGGALAVPGGHEVLGLCNRAAATFRNVVLTQDWHPPGHASFASSHSGRVPFETIDLPYGPQVLWPDHCVEDTPGARFSAHVDVPHAQLIIRKGVHKGIDSYSTFYEADRTTPTGLSGYLRDKGIDTVYLAGLATDFCVAWSAVDAARHGFATHVVDDCCRAIDLDGSLAKAWADMTAAGVRQVRLDDLAV</sequence>
<evidence type="ECO:0000313" key="11">
    <source>
        <dbReference type="EMBL" id="RLP80138.1"/>
    </source>
</evidence>
<comment type="pathway">
    <text evidence="5">Cofactor biosynthesis; nicotinate biosynthesis; nicotinate from nicotinamide: step 1/1.</text>
</comment>
<dbReference type="EC" id="3.5.1.19" evidence="6"/>
<evidence type="ECO:0000256" key="2">
    <source>
        <dbReference type="ARBA" id="ARBA00022642"/>
    </source>
</evidence>
<accession>A0A3L7AKN9</accession>
<evidence type="ECO:0000256" key="7">
    <source>
        <dbReference type="ARBA" id="ARBA00043224"/>
    </source>
</evidence>
<reference evidence="11 12" key="1">
    <citation type="submission" date="2018-10" db="EMBL/GenBank/DDBJ databases">
        <title>Xanthobacter tagetidis genome sequencing and assembly.</title>
        <authorList>
            <person name="Maclea K.S."/>
            <person name="Goen A.E."/>
            <person name="Fatima S.A."/>
        </authorList>
    </citation>
    <scope>NUCLEOTIDE SEQUENCE [LARGE SCALE GENOMIC DNA]</scope>
    <source>
        <strain evidence="11 12">ATCC 700314</strain>
    </source>
</reference>
<dbReference type="Pfam" id="PF00857">
    <property type="entry name" value="Isochorismatase"/>
    <property type="match status" value="1"/>
</dbReference>
<dbReference type="GO" id="GO:0019363">
    <property type="term" value="P:pyridine nucleotide biosynthetic process"/>
    <property type="evidence" value="ECO:0007669"/>
    <property type="project" value="UniProtKB-KW"/>
</dbReference>
<dbReference type="Proteomes" id="UP000269692">
    <property type="component" value="Unassembled WGS sequence"/>
</dbReference>
<dbReference type="InterPro" id="IPR052347">
    <property type="entry name" value="Isochorismatase_Nicotinamidase"/>
</dbReference>
<evidence type="ECO:0000256" key="5">
    <source>
        <dbReference type="ARBA" id="ARBA00037900"/>
    </source>
</evidence>
<dbReference type="GO" id="GO:0046872">
    <property type="term" value="F:metal ion binding"/>
    <property type="evidence" value="ECO:0007669"/>
    <property type="project" value="UniProtKB-KW"/>
</dbReference>
<dbReference type="EMBL" id="RCTF01000004">
    <property type="protein sequence ID" value="RLP80138.1"/>
    <property type="molecule type" value="Genomic_DNA"/>
</dbReference>
<dbReference type="PANTHER" id="PTHR11080:SF2">
    <property type="entry name" value="LD05707P"/>
    <property type="match status" value="1"/>
</dbReference>
<evidence type="ECO:0000256" key="4">
    <source>
        <dbReference type="ARBA" id="ARBA00022801"/>
    </source>
</evidence>
<keyword evidence="2" id="KW-0662">Pyridine nucleotide biosynthesis</keyword>
<keyword evidence="12" id="KW-1185">Reference proteome</keyword>
<evidence type="ECO:0000259" key="10">
    <source>
        <dbReference type="Pfam" id="PF00857"/>
    </source>
</evidence>
<dbReference type="SUPFAM" id="SSF52499">
    <property type="entry name" value="Isochorismatase-like hydrolases"/>
    <property type="match status" value="1"/>
</dbReference>
<name>A0A3L7AKN9_9HYPH</name>
<protein>
    <recommendedName>
        <fullName evidence="8">Nicotinamidase</fullName>
        <ecNumber evidence="6">3.5.1.19</ecNumber>
    </recommendedName>
    <alternativeName>
        <fullName evidence="7">Nicotinamide deamidase</fullName>
    </alternativeName>
</protein>
<evidence type="ECO:0000256" key="6">
    <source>
        <dbReference type="ARBA" id="ARBA00039017"/>
    </source>
</evidence>
<dbReference type="GO" id="GO:0008936">
    <property type="term" value="F:nicotinamidase activity"/>
    <property type="evidence" value="ECO:0007669"/>
    <property type="project" value="UniProtKB-EC"/>
</dbReference>
<comment type="similarity">
    <text evidence="1">Belongs to the isochorismatase family.</text>
</comment>
<dbReference type="InterPro" id="IPR036380">
    <property type="entry name" value="Isochorismatase-like_sf"/>
</dbReference>
<dbReference type="FunFam" id="3.40.50.850:FF:000006">
    <property type="entry name" value="Bifunctional pyrazinamidase/nicotinamidase"/>
    <property type="match status" value="1"/>
</dbReference>
<dbReference type="Gene3D" id="3.40.50.850">
    <property type="entry name" value="Isochorismatase-like"/>
    <property type="match status" value="1"/>
</dbReference>
<keyword evidence="3" id="KW-0479">Metal-binding</keyword>
<dbReference type="NCBIfam" id="NF008623">
    <property type="entry name" value="PRK11609.1"/>
    <property type="match status" value="1"/>
</dbReference>
<evidence type="ECO:0000256" key="3">
    <source>
        <dbReference type="ARBA" id="ARBA00022723"/>
    </source>
</evidence>